<dbReference type="EMBL" id="CP010525">
    <property type="protein sequence ID" value="AJO23050.1"/>
    <property type="molecule type" value="Genomic_DNA"/>
</dbReference>
<name>A0AAN0T7J3_HEYCO</name>
<keyword evidence="2" id="KW-1185">Reference proteome</keyword>
<organism evidence="1 2">
    <name type="scientific">Heyndrickxia coagulans</name>
    <name type="common">Weizmannia coagulans</name>
    <dbReference type="NCBI Taxonomy" id="1398"/>
    <lineage>
        <taxon>Bacteria</taxon>
        <taxon>Bacillati</taxon>
        <taxon>Bacillota</taxon>
        <taxon>Bacilli</taxon>
        <taxon>Bacillales</taxon>
        <taxon>Bacillaceae</taxon>
        <taxon>Heyndrickxia</taxon>
    </lineage>
</organism>
<evidence type="ECO:0000313" key="1">
    <source>
        <dbReference type="EMBL" id="AJO23050.1"/>
    </source>
</evidence>
<protein>
    <submittedName>
        <fullName evidence="1">Uncharacterized protein</fullName>
    </submittedName>
</protein>
<dbReference type="Proteomes" id="UP000032024">
    <property type="component" value="Chromosome"/>
</dbReference>
<reference evidence="2" key="1">
    <citation type="submission" date="2015-01" db="EMBL/GenBank/DDBJ databases">
        <title>Comparative genome analysis of Bacillus coagulans HM-08, Clostridium butyricum HM-68, Bacillus subtilis HM-66 and Bacillus paralicheniformis BL-09.</title>
        <authorList>
            <person name="Zhang H."/>
        </authorList>
    </citation>
    <scope>NUCLEOTIDE SEQUENCE [LARGE SCALE GENOMIC DNA]</scope>
    <source>
        <strain evidence="2">HM-08</strain>
    </source>
</reference>
<dbReference type="AlphaFoldDB" id="A0AAN0T7J3"/>
<accession>A0AAN0T7J3</accession>
<proteinExistence type="predicted"/>
<evidence type="ECO:0000313" key="2">
    <source>
        <dbReference type="Proteomes" id="UP000032024"/>
    </source>
</evidence>
<sequence>MYFITRTKVLSIKILKNSRKKFTAIQPAWHQKSQAPTPGLS</sequence>
<gene>
    <name evidence="1" type="ORF">SB48_HM08orf03559</name>
</gene>